<dbReference type="EMBL" id="SMKL01000032">
    <property type="protein sequence ID" value="TDC50311.1"/>
    <property type="molecule type" value="Genomic_DNA"/>
</dbReference>
<dbReference type="Pfam" id="PF01408">
    <property type="entry name" value="GFO_IDH_MocA"/>
    <property type="match status" value="1"/>
</dbReference>
<dbReference type="PANTHER" id="PTHR43818:SF11">
    <property type="entry name" value="BCDNA.GH03377"/>
    <property type="match status" value="1"/>
</dbReference>
<feature type="domain" description="Gfo/Idh/MocA-like oxidoreductase N-terminal" evidence="2">
    <location>
        <begin position="7"/>
        <end position="123"/>
    </location>
</feature>
<evidence type="ECO:0000259" key="2">
    <source>
        <dbReference type="Pfam" id="PF01408"/>
    </source>
</evidence>
<name>A0A4R4RKX9_9ACTN</name>
<gene>
    <name evidence="4" type="ORF">E1212_15560</name>
</gene>
<dbReference type="InterPro" id="IPR036291">
    <property type="entry name" value="NAD(P)-bd_dom_sf"/>
</dbReference>
<keyword evidence="5" id="KW-1185">Reference proteome</keyword>
<keyword evidence="1" id="KW-0560">Oxidoreductase</keyword>
<dbReference type="SUPFAM" id="SSF55347">
    <property type="entry name" value="Glyceraldehyde-3-phosphate dehydrogenase-like, C-terminal domain"/>
    <property type="match status" value="1"/>
</dbReference>
<dbReference type="Pfam" id="PF19858">
    <property type="entry name" value="OxRdtase_C"/>
    <property type="match status" value="1"/>
</dbReference>
<dbReference type="RefSeq" id="WP_131984020.1">
    <property type="nucleotide sequence ID" value="NZ_SMKL01000032.1"/>
</dbReference>
<reference evidence="4 5" key="1">
    <citation type="submission" date="2019-02" db="EMBL/GenBank/DDBJ databases">
        <title>Draft genome sequences of novel Actinobacteria.</title>
        <authorList>
            <person name="Sahin N."/>
            <person name="Ay H."/>
            <person name="Saygin H."/>
        </authorList>
    </citation>
    <scope>NUCLEOTIDE SEQUENCE [LARGE SCALE GENOMIC DNA]</scope>
    <source>
        <strain evidence="4 5">KC603</strain>
    </source>
</reference>
<protein>
    <submittedName>
        <fullName evidence="4">Gfo/Idh/MocA family oxidoreductase</fullName>
    </submittedName>
</protein>
<dbReference type="OrthoDB" id="9771072at2"/>
<dbReference type="GO" id="GO:0000166">
    <property type="term" value="F:nucleotide binding"/>
    <property type="evidence" value="ECO:0007669"/>
    <property type="project" value="InterPro"/>
</dbReference>
<dbReference type="GO" id="GO:0016491">
    <property type="term" value="F:oxidoreductase activity"/>
    <property type="evidence" value="ECO:0007669"/>
    <property type="project" value="UniProtKB-KW"/>
</dbReference>
<accession>A0A4R4RKX9</accession>
<evidence type="ECO:0000313" key="5">
    <source>
        <dbReference type="Proteomes" id="UP000295621"/>
    </source>
</evidence>
<dbReference type="InterPro" id="IPR050463">
    <property type="entry name" value="Gfo/Idh/MocA_oxidrdct_glycsds"/>
</dbReference>
<dbReference type="Proteomes" id="UP000295621">
    <property type="component" value="Unassembled WGS sequence"/>
</dbReference>
<dbReference type="Gene3D" id="3.30.360.10">
    <property type="entry name" value="Dihydrodipicolinate Reductase, domain 2"/>
    <property type="match status" value="1"/>
</dbReference>
<comment type="caution">
    <text evidence="4">The sequence shown here is derived from an EMBL/GenBank/DDBJ whole genome shotgun (WGS) entry which is preliminary data.</text>
</comment>
<dbReference type="InterPro" id="IPR000683">
    <property type="entry name" value="Gfo/Idh/MocA-like_OxRdtase_N"/>
</dbReference>
<dbReference type="AlphaFoldDB" id="A0A4R4RKX9"/>
<dbReference type="PANTHER" id="PTHR43818">
    <property type="entry name" value="BCDNA.GH03377"/>
    <property type="match status" value="1"/>
</dbReference>
<sequence>MSFSGGVAIVGPGAIGDVHAQALARLGVTPVAVAGPKPDELAEFAAAHGVRRTYEALDDLLADDDVDAVIIATPSHLHAAQSVAVLEAGRPVLCEIPAGLSADEASAVAAAAARAGRVAAVGHTLRYWEPHRRLQDRLESTGTLPSLVVVRQLMLRQTDMGWTGKPRDWTDSAVWHHGGHAVDAALWHLRPPTPVTVTGTAGPAWPGSGAPMDVAGAFVTDDGRLASVAISYHSREAVSDFLVIAPERTLLVDGPVLRENGEVVFDGGDVATVQFDAVTAQDRAFLDAVAGGPPPAVQAADVLPAARVLAALESGALPPHS</sequence>
<evidence type="ECO:0000256" key="1">
    <source>
        <dbReference type="ARBA" id="ARBA00023002"/>
    </source>
</evidence>
<feature type="domain" description="4-carboxy-2-hydroxymuconate-6-semialdehyde dehydrogenase-like C-terminal" evidence="3">
    <location>
        <begin position="148"/>
        <end position="236"/>
    </location>
</feature>
<dbReference type="InterPro" id="IPR045560">
    <property type="entry name" value="LigC_C"/>
</dbReference>
<dbReference type="Gene3D" id="3.40.50.720">
    <property type="entry name" value="NAD(P)-binding Rossmann-like Domain"/>
    <property type="match status" value="1"/>
</dbReference>
<proteinExistence type="predicted"/>
<evidence type="ECO:0000259" key="3">
    <source>
        <dbReference type="Pfam" id="PF19858"/>
    </source>
</evidence>
<organism evidence="4 5">
    <name type="scientific">Jiangella ureilytica</name>
    <dbReference type="NCBI Taxonomy" id="2530374"/>
    <lineage>
        <taxon>Bacteria</taxon>
        <taxon>Bacillati</taxon>
        <taxon>Actinomycetota</taxon>
        <taxon>Actinomycetes</taxon>
        <taxon>Jiangellales</taxon>
        <taxon>Jiangellaceae</taxon>
        <taxon>Jiangella</taxon>
    </lineage>
</organism>
<dbReference type="SUPFAM" id="SSF51735">
    <property type="entry name" value="NAD(P)-binding Rossmann-fold domains"/>
    <property type="match status" value="1"/>
</dbReference>
<evidence type="ECO:0000313" key="4">
    <source>
        <dbReference type="EMBL" id="TDC50311.1"/>
    </source>
</evidence>